<evidence type="ECO:0000259" key="2">
    <source>
        <dbReference type="Pfam" id="PF00561"/>
    </source>
</evidence>
<dbReference type="PANTHER" id="PTHR43798">
    <property type="entry name" value="MONOACYLGLYCEROL LIPASE"/>
    <property type="match status" value="1"/>
</dbReference>
<dbReference type="InterPro" id="IPR000073">
    <property type="entry name" value="AB_hydrolase_1"/>
</dbReference>
<dbReference type="SUPFAM" id="SSF53474">
    <property type="entry name" value="alpha/beta-Hydrolases"/>
    <property type="match status" value="1"/>
</dbReference>
<dbReference type="Pfam" id="PF00561">
    <property type="entry name" value="Abhydrolase_1"/>
    <property type="match status" value="1"/>
</dbReference>
<name>A0A559IWB0_9BACL</name>
<keyword evidence="4" id="KW-1185">Reference proteome</keyword>
<dbReference type="Gene3D" id="3.40.50.1820">
    <property type="entry name" value="alpha/beta hydrolase"/>
    <property type="match status" value="1"/>
</dbReference>
<dbReference type="OrthoDB" id="6191536at2"/>
<reference evidence="3 4" key="1">
    <citation type="submission" date="2019-07" db="EMBL/GenBank/DDBJ databases">
        <authorList>
            <person name="Kim J."/>
        </authorList>
    </citation>
    <scope>NUCLEOTIDE SEQUENCE [LARGE SCALE GENOMIC DNA]</scope>
    <source>
        <strain evidence="3 4">N4</strain>
    </source>
</reference>
<dbReference type="GO" id="GO:0016020">
    <property type="term" value="C:membrane"/>
    <property type="evidence" value="ECO:0007669"/>
    <property type="project" value="TreeGrafter"/>
</dbReference>
<dbReference type="AlphaFoldDB" id="A0A559IWB0"/>
<sequence>MSNKKPLKTYKVVGGNGINLHVEEYGNPNGTPLLFIHGALQSRLCWMKQTDSELADDFRIVTMDLRGHGWSDKPENAYADSSVWAKDIHAVIHSLSLNRPVLVGWSYAGYVICDYIRTYGEADVRGIHLVGACTRSITANNEDETTKELMELAPLLSSNDAATRIGSLEKFLALCVYKKHSPQDYYFFLGFNAIVPPHINSALFARTIDNQDLLSKLKLPILITHGVEDKVVTKTAAQRHAQLISHAQTSFYHHVGHTPFWEADKRFNAELRHFAKHL</sequence>
<feature type="domain" description="AB hydrolase-1" evidence="2">
    <location>
        <begin position="32"/>
        <end position="263"/>
    </location>
</feature>
<organism evidence="3 4">
    <name type="scientific">Paenibacillus agilis</name>
    <dbReference type="NCBI Taxonomy" id="3020863"/>
    <lineage>
        <taxon>Bacteria</taxon>
        <taxon>Bacillati</taxon>
        <taxon>Bacillota</taxon>
        <taxon>Bacilli</taxon>
        <taxon>Bacillales</taxon>
        <taxon>Paenibacillaceae</taxon>
        <taxon>Paenibacillus</taxon>
    </lineage>
</organism>
<evidence type="ECO:0000313" key="4">
    <source>
        <dbReference type="Proteomes" id="UP000318102"/>
    </source>
</evidence>
<dbReference type="GO" id="GO:0016787">
    <property type="term" value="F:hydrolase activity"/>
    <property type="evidence" value="ECO:0007669"/>
    <property type="project" value="UniProtKB-KW"/>
</dbReference>
<proteinExistence type="predicted"/>
<evidence type="ECO:0000256" key="1">
    <source>
        <dbReference type="ARBA" id="ARBA00022801"/>
    </source>
</evidence>
<protein>
    <submittedName>
        <fullName evidence="3">Alpha/beta hydrolase</fullName>
    </submittedName>
</protein>
<dbReference type="PRINTS" id="PR00111">
    <property type="entry name" value="ABHYDROLASE"/>
</dbReference>
<dbReference type="RefSeq" id="WP_144986882.1">
    <property type="nucleotide sequence ID" value="NZ_VNJK01000001.1"/>
</dbReference>
<dbReference type="InterPro" id="IPR050266">
    <property type="entry name" value="AB_hydrolase_sf"/>
</dbReference>
<evidence type="ECO:0000313" key="3">
    <source>
        <dbReference type="EMBL" id="TVX91922.1"/>
    </source>
</evidence>
<gene>
    <name evidence="3" type="ORF">FPZ44_01895</name>
</gene>
<keyword evidence="1 3" id="KW-0378">Hydrolase</keyword>
<accession>A0A559IWB0</accession>
<dbReference type="InterPro" id="IPR029058">
    <property type="entry name" value="AB_hydrolase_fold"/>
</dbReference>
<dbReference type="EMBL" id="VNJK01000001">
    <property type="protein sequence ID" value="TVX91922.1"/>
    <property type="molecule type" value="Genomic_DNA"/>
</dbReference>
<comment type="caution">
    <text evidence="3">The sequence shown here is derived from an EMBL/GenBank/DDBJ whole genome shotgun (WGS) entry which is preliminary data.</text>
</comment>
<dbReference type="PANTHER" id="PTHR43798:SF31">
    <property type="entry name" value="AB HYDROLASE SUPERFAMILY PROTEIN YCLE"/>
    <property type="match status" value="1"/>
</dbReference>
<dbReference type="Proteomes" id="UP000318102">
    <property type="component" value="Unassembled WGS sequence"/>
</dbReference>